<dbReference type="PANTHER" id="PTHR36838">
    <property type="entry name" value="AUXIN EFFLUX CARRIER FAMILY PROTEIN"/>
    <property type="match status" value="1"/>
</dbReference>
<evidence type="ECO:0000256" key="1">
    <source>
        <dbReference type="ARBA" id="ARBA00004651"/>
    </source>
</evidence>
<evidence type="ECO:0000313" key="9">
    <source>
        <dbReference type="EMBL" id="AII14649.2"/>
    </source>
</evidence>
<dbReference type="Pfam" id="PF03547">
    <property type="entry name" value="Mem_trans"/>
    <property type="match status" value="1"/>
</dbReference>
<evidence type="ECO:0000256" key="3">
    <source>
        <dbReference type="ARBA" id="ARBA00022448"/>
    </source>
</evidence>
<keyword evidence="3" id="KW-0813">Transport</keyword>
<dbReference type="GO" id="GO:0055085">
    <property type="term" value="P:transmembrane transport"/>
    <property type="evidence" value="ECO:0007669"/>
    <property type="project" value="InterPro"/>
</dbReference>
<evidence type="ECO:0000256" key="7">
    <source>
        <dbReference type="ARBA" id="ARBA00023136"/>
    </source>
</evidence>
<feature type="transmembrane region" description="Helical" evidence="8">
    <location>
        <begin position="28"/>
        <end position="47"/>
    </location>
</feature>
<feature type="transmembrane region" description="Helical" evidence="8">
    <location>
        <begin position="190"/>
        <end position="209"/>
    </location>
</feature>
<dbReference type="Proteomes" id="UP000028486">
    <property type="component" value="Chromosome"/>
</dbReference>
<feature type="transmembrane region" description="Helical" evidence="8">
    <location>
        <begin position="123"/>
        <end position="148"/>
    </location>
</feature>
<accession>A0A076FFM8</accession>
<comment type="subcellular location">
    <subcellularLocation>
        <location evidence="1">Cell membrane</location>
        <topology evidence="1">Multi-pass membrane protein</topology>
    </subcellularLocation>
</comment>
<evidence type="ECO:0000256" key="2">
    <source>
        <dbReference type="ARBA" id="ARBA00010145"/>
    </source>
</evidence>
<dbReference type="GO" id="GO:0005886">
    <property type="term" value="C:plasma membrane"/>
    <property type="evidence" value="ECO:0007669"/>
    <property type="project" value="UniProtKB-SubCell"/>
</dbReference>
<dbReference type="AlphaFoldDB" id="A0A076FFM8"/>
<evidence type="ECO:0000313" key="10">
    <source>
        <dbReference type="Proteomes" id="UP000028486"/>
    </source>
</evidence>
<evidence type="ECO:0000256" key="5">
    <source>
        <dbReference type="ARBA" id="ARBA00022692"/>
    </source>
</evidence>
<dbReference type="RefSeq" id="WP_038453991.1">
    <property type="nucleotide sequence ID" value="NZ_CP009043.1"/>
</dbReference>
<evidence type="ECO:0000256" key="6">
    <source>
        <dbReference type="ARBA" id="ARBA00022989"/>
    </source>
</evidence>
<keyword evidence="4" id="KW-1003">Cell membrane</keyword>
<comment type="similarity">
    <text evidence="2">Belongs to the auxin efflux carrier (TC 2.A.69) family.</text>
</comment>
<proteinExistence type="inferred from homology"/>
<dbReference type="EMBL" id="CP009043">
    <property type="protein sequence ID" value="AII14649.2"/>
    <property type="molecule type" value="Genomic_DNA"/>
</dbReference>
<keyword evidence="10" id="KW-1185">Reference proteome</keyword>
<dbReference type="STRING" id="1244531.CIG2463D_0806"/>
<feature type="transmembrane region" description="Helical" evidence="8">
    <location>
        <begin position="59"/>
        <end position="84"/>
    </location>
</feature>
<feature type="transmembrane region" description="Helical" evidence="8">
    <location>
        <begin position="221"/>
        <end position="243"/>
    </location>
</feature>
<keyword evidence="5 8" id="KW-0812">Transmembrane</keyword>
<feature type="transmembrane region" description="Helical" evidence="8">
    <location>
        <begin position="250"/>
        <end position="271"/>
    </location>
</feature>
<dbReference type="Gene3D" id="1.20.1530.20">
    <property type="match status" value="1"/>
</dbReference>
<dbReference type="OrthoDB" id="9786183at2"/>
<dbReference type="InterPro" id="IPR004776">
    <property type="entry name" value="Mem_transp_PIN-like"/>
</dbReference>
<name>A0A076FFM8_9BACT</name>
<dbReference type="PANTHER" id="PTHR36838:SF1">
    <property type="entry name" value="SLR1864 PROTEIN"/>
    <property type="match status" value="1"/>
</dbReference>
<gene>
    <name evidence="9" type="ORF">CIG1485E_0805</name>
</gene>
<keyword evidence="6 8" id="KW-1133">Transmembrane helix</keyword>
<keyword evidence="7 8" id="KW-0472">Membrane</keyword>
<feature type="transmembrane region" description="Helical" evidence="8">
    <location>
        <begin position="160"/>
        <end position="178"/>
    </location>
</feature>
<feature type="transmembrane region" description="Helical" evidence="8">
    <location>
        <begin position="90"/>
        <end position="111"/>
    </location>
</feature>
<reference evidence="10" key="1">
    <citation type="journal article" date="2014" name="Genome Announc.">
        <title>Complete Genome Sequence of Campylobacter iguaniorum Strain 1485ET, Isolated from a Bearded Dragon (Pogona vitticeps).</title>
        <authorList>
            <person name="Gilbert M.J."/>
            <person name="Miller W.G."/>
            <person name="Yee E."/>
            <person name="Kik M."/>
            <person name="Wagenaar J.A."/>
            <person name="Duim B."/>
        </authorList>
    </citation>
    <scope>NUCLEOTIDE SEQUENCE [LARGE SCALE GENOMIC DNA]</scope>
    <source>
        <strain evidence="10">1485E</strain>
    </source>
</reference>
<feature type="transmembrane region" description="Helical" evidence="8">
    <location>
        <begin position="277"/>
        <end position="300"/>
    </location>
</feature>
<dbReference type="KEGG" id="caj:CIG1485E_0805"/>
<protein>
    <submittedName>
        <fullName evidence="9">Hypothetical membrane protein, predicted permease</fullName>
    </submittedName>
</protein>
<organism evidence="9 10">
    <name type="scientific">Campylobacter iguaniorum</name>
    <dbReference type="NCBI Taxonomy" id="1244531"/>
    <lineage>
        <taxon>Bacteria</taxon>
        <taxon>Pseudomonadati</taxon>
        <taxon>Campylobacterota</taxon>
        <taxon>Epsilonproteobacteria</taxon>
        <taxon>Campylobacterales</taxon>
        <taxon>Campylobacteraceae</taxon>
        <taxon>Campylobacter</taxon>
    </lineage>
</organism>
<evidence type="ECO:0000256" key="4">
    <source>
        <dbReference type="ARBA" id="ARBA00022475"/>
    </source>
</evidence>
<dbReference type="InterPro" id="IPR038770">
    <property type="entry name" value="Na+/solute_symporter_sf"/>
</dbReference>
<evidence type="ECO:0000256" key="8">
    <source>
        <dbReference type="SAM" id="Phobius"/>
    </source>
</evidence>
<sequence>MIFAPMFSIFILLASGYLAKKTKVLAQNQSIIFVDFVLCFALPAMIFDRIYHVEIDINLINVILTGICSSLIAMGIAVGVGILLKFKKPTLVSLALLSMFGNTLFVGIPVVQGFFGDEAINEVIFYDQLATGIPISMLGPLILSLAAPAKVSLVQNTIKVLKFPPFVALILGLICRNFELPGIIFPPLKMFASSVVPVALFAVGIGLGFNSVKSAWKSTSVVLVAKMVLAPAIFIGIAFVFGVSLDDKWLIGLVECAMPPMVLASAMILKANLDTNLAISSVALGIVATFITIPSILLILN</sequence>
<dbReference type="eggNOG" id="COG0679">
    <property type="taxonomic scope" value="Bacteria"/>
</dbReference>